<dbReference type="KEGG" id="csty:KN1_20650"/>
<keyword evidence="2" id="KW-1185">Reference proteome</keyword>
<evidence type="ECO:0000313" key="1">
    <source>
        <dbReference type="EMBL" id="BCU70768.1"/>
    </source>
</evidence>
<name>A0A8D5ZG98_9CREN</name>
<proteinExistence type="predicted"/>
<sequence>MKYEAYINKIEGDAKFLSEDNNVIGLTRHVIEELRKVGVKPKAFVNSLSEFVEEKTPYSTSYTSGEHRMIEPCNLGTIFELWILKGNDEIHTFVTIINYGDTAQVTFSKPEFFDTAMLTTMKNMLSINCVKINMPYPYKFAVFEAFNAFKKLSNVSFEGIVRERMISMDDKKRGLIWRIESPNFEYSANLKIQ</sequence>
<dbReference type="AlphaFoldDB" id="A0A8D5ZG98"/>
<dbReference type="Proteomes" id="UP000825123">
    <property type="component" value="Chromosome"/>
</dbReference>
<protein>
    <submittedName>
        <fullName evidence="1">Uncharacterized protein</fullName>
    </submittedName>
</protein>
<dbReference type="GeneID" id="66163795"/>
<gene>
    <name evidence="1" type="ORF">KN1_20650</name>
</gene>
<evidence type="ECO:0000313" key="2">
    <source>
        <dbReference type="Proteomes" id="UP000825123"/>
    </source>
</evidence>
<organism evidence="1 2">
    <name type="scientific">Stygiolobus caldivivus</name>
    <dbReference type="NCBI Taxonomy" id="2824673"/>
    <lineage>
        <taxon>Archaea</taxon>
        <taxon>Thermoproteota</taxon>
        <taxon>Thermoprotei</taxon>
        <taxon>Sulfolobales</taxon>
        <taxon>Sulfolobaceae</taxon>
        <taxon>Stygiolobus</taxon>
    </lineage>
</organism>
<accession>A0A8D5ZG98</accession>
<reference evidence="1 2" key="1">
    <citation type="submission" date="2021-04" db="EMBL/GenBank/DDBJ databases">
        <title>Complete genome sequence of Stygiolobus sp. KN-1.</title>
        <authorList>
            <person name="Nakamura K."/>
            <person name="Sakai H."/>
            <person name="Kurosawa N."/>
        </authorList>
    </citation>
    <scope>NUCLEOTIDE SEQUENCE [LARGE SCALE GENOMIC DNA]</scope>
    <source>
        <strain evidence="1 2">KN-1</strain>
    </source>
</reference>
<dbReference type="EMBL" id="AP024597">
    <property type="protein sequence ID" value="BCU70768.1"/>
    <property type="molecule type" value="Genomic_DNA"/>
</dbReference>
<dbReference type="RefSeq" id="WP_221287429.1">
    <property type="nucleotide sequence ID" value="NZ_AP024597.1"/>
</dbReference>